<dbReference type="SUPFAM" id="SSF53474">
    <property type="entry name" value="alpha/beta-Hydrolases"/>
    <property type="match status" value="1"/>
</dbReference>
<dbReference type="PANTHER" id="PTHR42776:SF27">
    <property type="entry name" value="DIPEPTIDYL PEPTIDASE FAMILY MEMBER 6"/>
    <property type="match status" value="1"/>
</dbReference>
<dbReference type="Pfam" id="PF00326">
    <property type="entry name" value="Peptidase_S9"/>
    <property type="match status" value="1"/>
</dbReference>
<keyword evidence="1" id="KW-0378">Hydrolase</keyword>
<name>A0A7W2M597_9FLAO</name>
<dbReference type="EMBL" id="JACGLT010000005">
    <property type="protein sequence ID" value="MBA6152706.1"/>
    <property type="molecule type" value="Genomic_DNA"/>
</dbReference>
<dbReference type="AlphaFoldDB" id="A0A7W2M597"/>
<dbReference type="GO" id="GO:0004252">
    <property type="term" value="F:serine-type endopeptidase activity"/>
    <property type="evidence" value="ECO:0007669"/>
    <property type="project" value="TreeGrafter"/>
</dbReference>
<dbReference type="RefSeq" id="WP_182204683.1">
    <property type="nucleotide sequence ID" value="NZ_JACGLT010000005.1"/>
</dbReference>
<evidence type="ECO:0000256" key="1">
    <source>
        <dbReference type="ARBA" id="ARBA00022801"/>
    </source>
</evidence>
<proteinExistence type="predicted"/>
<accession>A0A7W2M597</accession>
<dbReference type="InterPro" id="IPR001375">
    <property type="entry name" value="Peptidase_S9_cat"/>
</dbReference>
<dbReference type="PANTHER" id="PTHR42776">
    <property type="entry name" value="SERINE PEPTIDASE S9 FAMILY MEMBER"/>
    <property type="match status" value="1"/>
</dbReference>
<dbReference type="GO" id="GO:0006508">
    <property type="term" value="P:proteolysis"/>
    <property type="evidence" value="ECO:0007669"/>
    <property type="project" value="InterPro"/>
</dbReference>
<evidence type="ECO:0000259" key="2">
    <source>
        <dbReference type="Pfam" id="PF00326"/>
    </source>
</evidence>
<evidence type="ECO:0000313" key="3">
    <source>
        <dbReference type="EMBL" id="MBA6152706.1"/>
    </source>
</evidence>
<dbReference type="Gene3D" id="3.40.50.1820">
    <property type="entry name" value="alpha/beta hydrolase"/>
    <property type="match status" value="1"/>
</dbReference>
<comment type="caution">
    <text evidence="3">The sequence shown here is derived from an EMBL/GenBank/DDBJ whole genome shotgun (WGS) entry which is preliminary data.</text>
</comment>
<organism evidence="3 4">
    <name type="scientific">Gelidibacter maritimus</name>
    <dbReference type="NCBI Taxonomy" id="2761487"/>
    <lineage>
        <taxon>Bacteria</taxon>
        <taxon>Pseudomonadati</taxon>
        <taxon>Bacteroidota</taxon>
        <taxon>Flavobacteriia</taxon>
        <taxon>Flavobacteriales</taxon>
        <taxon>Flavobacteriaceae</taxon>
        <taxon>Gelidibacter</taxon>
    </lineage>
</organism>
<gene>
    <name evidence="3" type="ORF">H3Z82_08225</name>
</gene>
<feature type="domain" description="Peptidase S9 prolyl oligopeptidase catalytic" evidence="2">
    <location>
        <begin position="691"/>
        <end position="861"/>
    </location>
</feature>
<dbReference type="Gene3D" id="2.120.10.30">
    <property type="entry name" value="TolB, C-terminal domain"/>
    <property type="match status" value="2"/>
</dbReference>
<protein>
    <submittedName>
        <fullName evidence="3">Prolyl oligopeptidase family serine peptidase</fullName>
    </submittedName>
</protein>
<dbReference type="Proteomes" id="UP000541857">
    <property type="component" value="Unassembled WGS sequence"/>
</dbReference>
<dbReference type="InterPro" id="IPR011042">
    <property type="entry name" value="6-blade_b-propeller_TolB-like"/>
</dbReference>
<evidence type="ECO:0000313" key="4">
    <source>
        <dbReference type="Proteomes" id="UP000541857"/>
    </source>
</evidence>
<reference evidence="3 4" key="1">
    <citation type="submission" date="2020-07" db="EMBL/GenBank/DDBJ databases">
        <title>Bacterium isolated from marine sediment.</title>
        <authorList>
            <person name="Shang D."/>
        </authorList>
    </citation>
    <scope>NUCLEOTIDE SEQUENCE [LARGE SCALE GENOMIC DNA]</scope>
    <source>
        <strain evidence="3 4">F6074</strain>
    </source>
</reference>
<dbReference type="InterPro" id="IPR029058">
    <property type="entry name" value="AB_hydrolase_fold"/>
</dbReference>
<dbReference type="SUPFAM" id="SSF82171">
    <property type="entry name" value="DPP6 N-terminal domain-like"/>
    <property type="match status" value="2"/>
</dbReference>
<sequence length="864" mass="101506">MKTILIWQLKSTLWLLTLLFTSFSVLAQKETKKRYTSNLDSLWSRSTYINKMTTDGKWVILTETFDHKKNVLMLKHTSDSITFKLPESQWIRFSDDNRWFGCITDHKELNLIDLVNHTKESYPNIQSYSFSKSGDYIAALEKDKDLESLVIINLKNKSVYSIQDVNKYLWHPQHNSLLLGITKGNQNQITLYDVDSTIYKFIKENPNSRFNYLFWSDSGNALMFLEQNNKESILNYYSNNGDLITLNDTAIENKFSHYQLGHLEPHISDDGKRVLFYRQLRKMDATRGTETMQVWNSIDPWAYPRQKEYEERELRALLTVWYPETNQLIAIETVERPTAALDVNHNHAIVFDKLIYEPLYKEFSNTDIYAKNMETGEEHLVVQNQYIGSGFVTLSPDGKYITYFKNKNWWVHNMKTSETINLTKSLNISFENVEKDDASEIVPFGNPGWLSNNEYIILYDQYDIWMMSPDGNYKKRITKGREEKMKYRISKNYRRNDFYFLTVNVNFSSSPFNLDNGVILEMYDDFHKTGYGIWKKVNKIEKVIFEDRKLDGILISEDFSNIVFRRQKFNEPHGIYNFDIKQKKEYLLYQSNEELLNYDLGSGQLIKYNIGEKELLGTLLFPTNFNPEKKYPMIVYIYEKTSNRLMFFEPPSDYEYIGFNSLKFTTDDYFVLFPDIAYTIQDPGISALNCVISAVNKVMESGNLDENKIGLVGHSFGGYESAFIATQTDMFAAVVAGAAVTNFTSHYHSLGWNNKKPEIWRYESQQWRMGDSYYNIKGAYQRNSPLYHVESLSSPLLLWTGKEDYQVHWTQSIELFLALKRLQKKSKLLLFENEPHALMNKANQKKLSIEIKTWFDKYCKNKNE</sequence>
<keyword evidence="4" id="KW-1185">Reference proteome</keyword>